<keyword evidence="1" id="KW-1133">Transmembrane helix</keyword>
<feature type="transmembrane region" description="Helical" evidence="1">
    <location>
        <begin position="321"/>
        <end position="341"/>
    </location>
</feature>
<keyword evidence="1" id="KW-0472">Membrane</keyword>
<evidence type="ECO:0000256" key="1">
    <source>
        <dbReference type="SAM" id="Phobius"/>
    </source>
</evidence>
<dbReference type="SUPFAM" id="SSF50494">
    <property type="entry name" value="Trypsin-like serine proteases"/>
    <property type="match status" value="1"/>
</dbReference>
<dbReference type="InterPro" id="IPR043504">
    <property type="entry name" value="Peptidase_S1_PA_chymotrypsin"/>
</dbReference>
<dbReference type="GO" id="GO:0004252">
    <property type="term" value="F:serine-type endopeptidase activity"/>
    <property type="evidence" value="ECO:0007669"/>
    <property type="project" value="InterPro"/>
</dbReference>
<dbReference type="PANTHER" id="PTHR24260:SF136">
    <property type="entry name" value="GH08193P-RELATED"/>
    <property type="match status" value="1"/>
</dbReference>
<dbReference type="Pfam" id="PF00089">
    <property type="entry name" value="Trypsin"/>
    <property type="match status" value="1"/>
</dbReference>
<feature type="domain" description="Peptidase S1" evidence="3">
    <location>
        <begin position="39"/>
        <end position="294"/>
    </location>
</feature>
<dbReference type="Gene3D" id="2.40.10.10">
    <property type="entry name" value="Trypsin-like serine proteases"/>
    <property type="match status" value="1"/>
</dbReference>
<evidence type="ECO:0000259" key="3">
    <source>
        <dbReference type="PROSITE" id="PS50240"/>
    </source>
</evidence>
<proteinExistence type="predicted"/>
<dbReference type="InterPro" id="IPR001254">
    <property type="entry name" value="Trypsin_dom"/>
</dbReference>
<dbReference type="InterPro" id="IPR001314">
    <property type="entry name" value="Peptidase_S1A"/>
</dbReference>
<dbReference type="PANTHER" id="PTHR24260">
    <property type="match status" value="1"/>
</dbReference>
<keyword evidence="1" id="KW-0812">Transmembrane</keyword>
<dbReference type="InterPro" id="IPR051333">
    <property type="entry name" value="CLIP_Serine_Protease"/>
</dbReference>
<evidence type="ECO:0000313" key="4">
    <source>
        <dbReference type="EMBL" id="OMH84350.1"/>
    </source>
</evidence>
<dbReference type="SMART" id="SM00020">
    <property type="entry name" value="Tryp_SPc"/>
    <property type="match status" value="1"/>
</dbReference>
<dbReference type="EMBL" id="LSSK01000209">
    <property type="protein sequence ID" value="OMH84350.1"/>
    <property type="molecule type" value="Genomic_DNA"/>
</dbReference>
<keyword evidence="2" id="KW-0732">Signal</keyword>
<gene>
    <name evidence="4" type="ORF">AX774_g2129</name>
</gene>
<dbReference type="InterPro" id="IPR009003">
    <property type="entry name" value="Peptidase_S1_PA"/>
</dbReference>
<feature type="chain" id="PRO_5012277524" evidence="2">
    <location>
        <begin position="22"/>
        <end position="342"/>
    </location>
</feature>
<dbReference type="AlphaFoldDB" id="A0A1R1PTR1"/>
<feature type="signal peptide" evidence="2">
    <location>
        <begin position="1"/>
        <end position="21"/>
    </location>
</feature>
<protein>
    <submittedName>
        <fullName evidence="4">Acrosin</fullName>
    </submittedName>
</protein>
<reference evidence="5" key="1">
    <citation type="submission" date="2017-01" db="EMBL/GenBank/DDBJ databases">
        <authorList>
            <person name="Wang Y."/>
            <person name="White M."/>
            <person name="Kvist S."/>
            <person name="Moncalvo J.-M."/>
        </authorList>
    </citation>
    <scope>NUCLEOTIDE SEQUENCE [LARGE SCALE GENOMIC DNA]</scope>
    <source>
        <strain evidence="5">COL-18-3</strain>
    </source>
</reference>
<comment type="caution">
    <text evidence="4">The sequence shown here is derived from an EMBL/GenBank/DDBJ whole genome shotgun (WGS) entry which is preliminary data.</text>
</comment>
<keyword evidence="5" id="KW-1185">Reference proteome</keyword>
<evidence type="ECO:0000256" key="2">
    <source>
        <dbReference type="SAM" id="SignalP"/>
    </source>
</evidence>
<evidence type="ECO:0000313" key="5">
    <source>
        <dbReference type="Proteomes" id="UP000188320"/>
    </source>
</evidence>
<dbReference type="OrthoDB" id="6380398at2759"/>
<dbReference type="Proteomes" id="UP000188320">
    <property type="component" value="Unassembled WGS sequence"/>
</dbReference>
<name>A0A1R1PTR1_ZANCU</name>
<dbReference type="PROSITE" id="PS50240">
    <property type="entry name" value="TRYPSIN_DOM"/>
    <property type="match status" value="1"/>
</dbReference>
<dbReference type="PRINTS" id="PR00722">
    <property type="entry name" value="CHYMOTRYPSIN"/>
</dbReference>
<sequence length="342" mass="36993">MVRFISIASVALCLLSTRVKPASPGPSSQIFGRGLARRVTGGSVANFADFPFAVSIGVYTKNKDTPFPCTGVLLSDEVVLTAAVCFKNNFFNENEISDIRVTVGSGKIVSHIKNRSIQYREKIVIPEFDANVDKTSGVPLIKGINNNLALIFLSEKVKDSGAKFAKIYPRKVTADMNVKVAGWGTEGSEIPGPPSEDLLQAPVKISTADVCKQYNIFWDDNKNQICTVTERNQNACMGDQGGPLVYKTDGVDVVVGIASFPGLDKDNKKCAVDGLPTYYTNVYHHIDWISEKIGISKDELIVGVPPSQPSSSLSDKISLDMLILLSLGATLATFIFSMNIFA</sequence>
<dbReference type="GO" id="GO:0006508">
    <property type="term" value="P:proteolysis"/>
    <property type="evidence" value="ECO:0007669"/>
    <property type="project" value="InterPro"/>
</dbReference>
<organism evidence="4 5">
    <name type="scientific">Zancudomyces culisetae</name>
    <name type="common">Gut fungus</name>
    <name type="synonym">Smittium culisetae</name>
    <dbReference type="NCBI Taxonomy" id="1213189"/>
    <lineage>
        <taxon>Eukaryota</taxon>
        <taxon>Fungi</taxon>
        <taxon>Fungi incertae sedis</taxon>
        <taxon>Zoopagomycota</taxon>
        <taxon>Kickxellomycotina</taxon>
        <taxon>Harpellomycetes</taxon>
        <taxon>Harpellales</taxon>
        <taxon>Legeriomycetaceae</taxon>
        <taxon>Zancudomyces</taxon>
    </lineage>
</organism>
<dbReference type="CDD" id="cd00190">
    <property type="entry name" value="Tryp_SPc"/>
    <property type="match status" value="1"/>
</dbReference>
<accession>A0A1R1PTR1</accession>